<proteinExistence type="predicted"/>
<feature type="region of interest" description="Disordered" evidence="1">
    <location>
        <begin position="1"/>
        <end position="55"/>
    </location>
</feature>
<dbReference type="Proteomes" id="UP000006514">
    <property type="component" value="Unassembled WGS sequence"/>
</dbReference>
<gene>
    <name evidence="3" type="ORF">AURDEDRAFT_137432</name>
</gene>
<dbReference type="KEGG" id="adl:AURDEDRAFT_137432"/>
<sequence length="445" mass="49323">MPPAQKRDSYPRPAELREPAAPYPIPAQLAPLSAPPAESAPPYIPPSRGPWDSRWTRSTHVLPAAYPRRPTLRAPELEGTAARQEIARRRAEHYAGRWERLPPRGEVLFTVAERIGRVDQPGAREQHRPVTLVCTHANGFHKEIWDETLKYLLCRGLPGAECIDEVWTLDAVTQGDAGRVNAEELPDIFDWTENARDILNFLIAYLPPAADLGTPPAQLARIPEHDQQIRRQHGFSDRRIVVLGHSMGGTAASLAATEIPALFDSMILVDPVIACEAHLFGQNHDPYIIGALKRRHIWSSRSAALSGLDGSPALKLWDPAVLCSYVDHGTYVEPSGSVRLKCSPYQEASSFSEMRAPNYAWYRLSRLPPRIALFWIVAGIEGENGATGFDEGTALTVWRRPENASNTRVPGASHLIVQQKPRELAGLVSEFIFGKYSPGEQHAKL</sequence>
<dbReference type="InterPro" id="IPR000073">
    <property type="entry name" value="AB_hydrolase_1"/>
</dbReference>
<feature type="compositionally biased region" description="Basic and acidic residues" evidence="1">
    <location>
        <begin position="1"/>
        <end position="18"/>
    </location>
</feature>
<dbReference type="AlphaFoldDB" id="J0D375"/>
<evidence type="ECO:0000313" key="4">
    <source>
        <dbReference type="Proteomes" id="UP000006514"/>
    </source>
</evidence>
<feature type="domain" description="AB hydrolase-1" evidence="2">
    <location>
        <begin position="132"/>
        <end position="425"/>
    </location>
</feature>
<dbReference type="eggNOG" id="ENOG502QT3R">
    <property type="taxonomic scope" value="Eukaryota"/>
</dbReference>
<dbReference type="OrthoDB" id="94039at2759"/>
<dbReference type="Pfam" id="PF12697">
    <property type="entry name" value="Abhydrolase_6"/>
    <property type="match status" value="1"/>
</dbReference>
<dbReference type="OMA" id="WTWESIQ"/>
<dbReference type="Gene3D" id="3.40.50.1820">
    <property type="entry name" value="alpha/beta hydrolase"/>
    <property type="match status" value="1"/>
</dbReference>
<reference evidence="4" key="1">
    <citation type="journal article" date="2012" name="Science">
        <title>The Paleozoic origin of enzymatic lignin decomposition reconstructed from 31 fungal genomes.</title>
        <authorList>
            <person name="Floudas D."/>
            <person name="Binder M."/>
            <person name="Riley R."/>
            <person name="Barry K."/>
            <person name="Blanchette R.A."/>
            <person name="Henrissat B."/>
            <person name="Martinez A.T."/>
            <person name="Otillar R."/>
            <person name="Spatafora J.W."/>
            <person name="Yadav J.S."/>
            <person name="Aerts A."/>
            <person name="Benoit I."/>
            <person name="Boyd A."/>
            <person name="Carlson A."/>
            <person name="Copeland A."/>
            <person name="Coutinho P.M."/>
            <person name="de Vries R.P."/>
            <person name="Ferreira P."/>
            <person name="Findley K."/>
            <person name="Foster B."/>
            <person name="Gaskell J."/>
            <person name="Glotzer D."/>
            <person name="Gorecki P."/>
            <person name="Heitman J."/>
            <person name="Hesse C."/>
            <person name="Hori C."/>
            <person name="Igarashi K."/>
            <person name="Jurgens J.A."/>
            <person name="Kallen N."/>
            <person name="Kersten P."/>
            <person name="Kohler A."/>
            <person name="Kuees U."/>
            <person name="Kumar T.K.A."/>
            <person name="Kuo A."/>
            <person name="LaButti K."/>
            <person name="Larrondo L.F."/>
            <person name="Lindquist E."/>
            <person name="Ling A."/>
            <person name="Lombard V."/>
            <person name="Lucas S."/>
            <person name="Lundell T."/>
            <person name="Martin R."/>
            <person name="McLaughlin D.J."/>
            <person name="Morgenstern I."/>
            <person name="Morin E."/>
            <person name="Murat C."/>
            <person name="Nagy L.G."/>
            <person name="Nolan M."/>
            <person name="Ohm R.A."/>
            <person name="Patyshakuliyeva A."/>
            <person name="Rokas A."/>
            <person name="Ruiz-Duenas F.J."/>
            <person name="Sabat G."/>
            <person name="Salamov A."/>
            <person name="Samejima M."/>
            <person name="Schmutz J."/>
            <person name="Slot J.C."/>
            <person name="St John F."/>
            <person name="Stenlid J."/>
            <person name="Sun H."/>
            <person name="Sun S."/>
            <person name="Syed K."/>
            <person name="Tsang A."/>
            <person name="Wiebenga A."/>
            <person name="Young D."/>
            <person name="Pisabarro A."/>
            <person name="Eastwood D.C."/>
            <person name="Martin F."/>
            <person name="Cullen D."/>
            <person name="Grigoriev I.V."/>
            <person name="Hibbett D.S."/>
        </authorList>
    </citation>
    <scope>NUCLEOTIDE SEQUENCE [LARGE SCALE GENOMIC DNA]</scope>
    <source>
        <strain evidence="4">TFB10046</strain>
    </source>
</reference>
<dbReference type="InParanoid" id="J0D375"/>
<dbReference type="EMBL" id="JH687770">
    <property type="protein sequence ID" value="EJD44586.1"/>
    <property type="molecule type" value="Genomic_DNA"/>
</dbReference>
<keyword evidence="4" id="KW-1185">Reference proteome</keyword>
<feature type="compositionally biased region" description="Pro residues" evidence="1">
    <location>
        <begin position="38"/>
        <end position="48"/>
    </location>
</feature>
<accession>J0D375</accession>
<evidence type="ECO:0000259" key="2">
    <source>
        <dbReference type="Pfam" id="PF12697"/>
    </source>
</evidence>
<evidence type="ECO:0000313" key="3">
    <source>
        <dbReference type="EMBL" id="EJD44586.1"/>
    </source>
</evidence>
<dbReference type="SUPFAM" id="SSF53474">
    <property type="entry name" value="alpha/beta-Hydrolases"/>
    <property type="match status" value="2"/>
</dbReference>
<evidence type="ECO:0000256" key="1">
    <source>
        <dbReference type="SAM" id="MobiDB-lite"/>
    </source>
</evidence>
<feature type="compositionally biased region" description="Low complexity" evidence="1">
    <location>
        <begin position="26"/>
        <end position="37"/>
    </location>
</feature>
<name>J0D375_AURST</name>
<dbReference type="InterPro" id="IPR029058">
    <property type="entry name" value="AB_hydrolase_fold"/>
</dbReference>
<organism evidence="3 4">
    <name type="scientific">Auricularia subglabra (strain TFB-10046 / SS5)</name>
    <name type="common">White-rot fungus</name>
    <name type="synonym">Auricularia delicata (strain TFB10046)</name>
    <dbReference type="NCBI Taxonomy" id="717982"/>
    <lineage>
        <taxon>Eukaryota</taxon>
        <taxon>Fungi</taxon>
        <taxon>Dikarya</taxon>
        <taxon>Basidiomycota</taxon>
        <taxon>Agaricomycotina</taxon>
        <taxon>Agaricomycetes</taxon>
        <taxon>Auriculariales</taxon>
        <taxon>Auriculariaceae</taxon>
        <taxon>Auricularia</taxon>
    </lineage>
</organism>
<protein>
    <recommendedName>
        <fullName evidence="2">AB hydrolase-1 domain-containing protein</fullName>
    </recommendedName>
</protein>